<evidence type="ECO:0000313" key="2">
    <source>
        <dbReference type="Proteomes" id="UP000799428"/>
    </source>
</evidence>
<dbReference type="AlphaFoldDB" id="A0A6G1JY40"/>
<protein>
    <submittedName>
        <fullName evidence="1">Uncharacterized protein</fullName>
    </submittedName>
</protein>
<dbReference type="EMBL" id="MU005779">
    <property type="protein sequence ID" value="KAF2705182.1"/>
    <property type="molecule type" value="Genomic_DNA"/>
</dbReference>
<proteinExistence type="predicted"/>
<dbReference type="PROSITE" id="PS51257">
    <property type="entry name" value="PROKAR_LIPOPROTEIN"/>
    <property type="match status" value="1"/>
</dbReference>
<dbReference type="Proteomes" id="UP000799428">
    <property type="component" value="Unassembled WGS sequence"/>
</dbReference>
<accession>A0A6G1JY40</accession>
<gene>
    <name evidence="1" type="ORF">K504DRAFT_96865</name>
</gene>
<name>A0A6G1JY40_9PLEO</name>
<keyword evidence="2" id="KW-1185">Reference proteome</keyword>
<reference evidence="1" key="1">
    <citation type="journal article" date="2020" name="Stud. Mycol.">
        <title>101 Dothideomycetes genomes: a test case for predicting lifestyles and emergence of pathogens.</title>
        <authorList>
            <person name="Haridas S."/>
            <person name="Albert R."/>
            <person name="Binder M."/>
            <person name="Bloem J."/>
            <person name="Labutti K."/>
            <person name="Salamov A."/>
            <person name="Andreopoulos B."/>
            <person name="Baker S."/>
            <person name="Barry K."/>
            <person name="Bills G."/>
            <person name="Bluhm B."/>
            <person name="Cannon C."/>
            <person name="Castanera R."/>
            <person name="Culley D."/>
            <person name="Daum C."/>
            <person name="Ezra D."/>
            <person name="Gonzalez J."/>
            <person name="Henrissat B."/>
            <person name="Kuo A."/>
            <person name="Liang C."/>
            <person name="Lipzen A."/>
            <person name="Lutzoni F."/>
            <person name="Magnuson J."/>
            <person name="Mondo S."/>
            <person name="Nolan M."/>
            <person name="Ohm R."/>
            <person name="Pangilinan J."/>
            <person name="Park H.-J."/>
            <person name="Ramirez L."/>
            <person name="Alfaro M."/>
            <person name="Sun H."/>
            <person name="Tritt A."/>
            <person name="Yoshinaga Y."/>
            <person name="Zwiers L.-H."/>
            <person name="Turgeon B."/>
            <person name="Goodwin S."/>
            <person name="Spatafora J."/>
            <person name="Crous P."/>
            <person name="Grigoriev I."/>
        </authorList>
    </citation>
    <scope>NUCLEOTIDE SEQUENCE</scope>
    <source>
        <strain evidence="1">CBS 279.74</strain>
    </source>
</reference>
<sequence>MTALPRRKDDLHTTTARANSNVCHGFSACISLHRVVPSDDRVLLGPKRLRPTLAHGAQARVIKQPLTRAGHAGRPIFIRCRVSQWMAQTKE</sequence>
<organism evidence="1 2">
    <name type="scientific">Pleomassaria siparia CBS 279.74</name>
    <dbReference type="NCBI Taxonomy" id="1314801"/>
    <lineage>
        <taxon>Eukaryota</taxon>
        <taxon>Fungi</taxon>
        <taxon>Dikarya</taxon>
        <taxon>Ascomycota</taxon>
        <taxon>Pezizomycotina</taxon>
        <taxon>Dothideomycetes</taxon>
        <taxon>Pleosporomycetidae</taxon>
        <taxon>Pleosporales</taxon>
        <taxon>Pleomassariaceae</taxon>
        <taxon>Pleomassaria</taxon>
    </lineage>
</organism>
<evidence type="ECO:0000313" key="1">
    <source>
        <dbReference type="EMBL" id="KAF2705182.1"/>
    </source>
</evidence>